<organism evidence="7 8">
    <name type="scientific">Bradyrhizobium agreste</name>
    <dbReference type="NCBI Taxonomy" id="2751811"/>
    <lineage>
        <taxon>Bacteria</taxon>
        <taxon>Pseudomonadati</taxon>
        <taxon>Pseudomonadota</taxon>
        <taxon>Alphaproteobacteria</taxon>
        <taxon>Hyphomicrobiales</taxon>
        <taxon>Nitrobacteraceae</taxon>
        <taxon>Bradyrhizobium</taxon>
    </lineage>
</organism>
<comment type="caution">
    <text evidence="7">The sequence shown here is derived from an EMBL/GenBank/DDBJ whole genome shotgun (WGS) entry which is preliminary data.</text>
</comment>
<evidence type="ECO:0000313" key="8">
    <source>
        <dbReference type="Proteomes" id="UP000807370"/>
    </source>
</evidence>
<dbReference type="Proteomes" id="UP000807370">
    <property type="component" value="Unassembled WGS sequence"/>
</dbReference>
<dbReference type="RefSeq" id="WP_197959422.1">
    <property type="nucleotide sequence ID" value="NZ_JACCHP010000005.1"/>
</dbReference>
<keyword evidence="4 7" id="KW-0378">Hydrolase</keyword>
<reference evidence="7 8" key="1">
    <citation type="submission" date="2020-07" db="EMBL/GenBank/DDBJ databases">
        <title>Bradyrhizobium diversity isolated from nodules of indigenous legumes of Western Australia.</title>
        <authorList>
            <person name="Klepa M.S."/>
        </authorList>
    </citation>
    <scope>NUCLEOTIDE SEQUENCE [LARGE SCALE GENOMIC DNA]</scope>
    <source>
        <strain evidence="7 8">CNPSo 4010</strain>
    </source>
</reference>
<protein>
    <recommendedName>
        <fullName evidence="3">beta-N-acetylhexosaminidase</fullName>
        <ecNumber evidence="3">3.2.1.52</ecNumber>
    </recommendedName>
</protein>
<dbReference type="InterPro" id="IPR050226">
    <property type="entry name" value="NagZ_Beta-hexosaminidase"/>
</dbReference>
<accession>A0ABS0PLM7</accession>
<evidence type="ECO:0000256" key="2">
    <source>
        <dbReference type="ARBA" id="ARBA00005336"/>
    </source>
</evidence>
<evidence type="ECO:0000259" key="6">
    <source>
        <dbReference type="Pfam" id="PF00933"/>
    </source>
</evidence>
<evidence type="ECO:0000256" key="5">
    <source>
        <dbReference type="ARBA" id="ARBA00023295"/>
    </source>
</evidence>
<dbReference type="PANTHER" id="PTHR30480:SF13">
    <property type="entry name" value="BETA-HEXOSAMINIDASE"/>
    <property type="match status" value="1"/>
</dbReference>
<comment type="similarity">
    <text evidence="2">Belongs to the glycosyl hydrolase 3 family.</text>
</comment>
<dbReference type="NCBIfam" id="NF003740">
    <property type="entry name" value="PRK05337.1"/>
    <property type="match status" value="1"/>
</dbReference>
<name>A0ABS0PLM7_9BRAD</name>
<evidence type="ECO:0000313" key="7">
    <source>
        <dbReference type="EMBL" id="MBH5398103.1"/>
    </source>
</evidence>
<keyword evidence="8" id="KW-1185">Reference proteome</keyword>
<dbReference type="Gene3D" id="3.20.20.300">
    <property type="entry name" value="Glycoside hydrolase, family 3, N-terminal domain"/>
    <property type="match status" value="1"/>
</dbReference>
<feature type="domain" description="Glycoside hydrolase family 3 N-terminal" evidence="6">
    <location>
        <begin position="17"/>
        <end position="293"/>
    </location>
</feature>
<dbReference type="Pfam" id="PF00933">
    <property type="entry name" value="Glyco_hydro_3"/>
    <property type="match status" value="1"/>
</dbReference>
<evidence type="ECO:0000256" key="3">
    <source>
        <dbReference type="ARBA" id="ARBA00012663"/>
    </source>
</evidence>
<comment type="catalytic activity">
    <reaction evidence="1">
        <text>Hydrolysis of terminal non-reducing N-acetyl-D-hexosamine residues in N-acetyl-beta-D-hexosaminides.</text>
        <dbReference type="EC" id="3.2.1.52"/>
    </reaction>
</comment>
<keyword evidence="5 7" id="KW-0326">Glycosidase</keyword>
<dbReference type="EC" id="3.2.1.52" evidence="3"/>
<dbReference type="SUPFAM" id="SSF51445">
    <property type="entry name" value="(Trans)glycosidases"/>
    <property type="match status" value="1"/>
</dbReference>
<evidence type="ECO:0000256" key="4">
    <source>
        <dbReference type="ARBA" id="ARBA00022801"/>
    </source>
</evidence>
<dbReference type="InterPro" id="IPR001764">
    <property type="entry name" value="Glyco_hydro_3_N"/>
</dbReference>
<dbReference type="GO" id="GO:0004563">
    <property type="term" value="F:beta-N-acetylhexosaminidase activity"/>
    <property type="evidence" value="ECO:0007669"/>
    <property type="project" value="UniProtKB-EC"/>
</dbReference>
<sequence length="342" mass="35707">MSTRAFITGVSGTELTAAEREFIRAERPWGFILFKRNVATPAQVAALVAELRSVANAPDAPVLIDQEGGRVQRLGPPHWPVYPAGAVFANLYDTDSALGLTAARLSARLIAADLADLGITVDCLPLADVPVPGADAVIGNRAYGTEPGKVAAIARAVTEGLEQGSVLPVLKHIPGHGRATADTHFKLPTVDTPPDELERTDFAAFKPLAGLPMAMTAHVVFSAFDPAHPATTSATMIADVIRGAIGFQGLLMSDDVSMNALSGNIAERTRAIFAAGCDVALHCNGNIDEMRAVAGETPELVGRALERANAALAARKSPQPFDRVAARAELDALIARANTASA</sequence>
<dbReference type="EMBL" id="JACCHP010000005">
    <property type="protein sequence ID" value="MBH5398103.1"/>
    <property type="molecule type" value="Genomic_DNA"/>
</dbReference>
<gene>
    <name evidence="7" type="primary">nagZ</name>
    <name evidence="7" type="ORF">HZZ13_09905</name>
</gene>
<evidence type="ECO:0000256" key="1">
    <source>
        <dbReference type="ARBA" id="ARBA00001231"/>
    </source>
</evidence>
<dbReference type="InterPro" id="IPR017853">
    <property type="entry name" value="GH"/>
</dbReference>
<dbReference type="PANTHER" id="PTHR30480">
    <property type="entry name" value="BETA-HEXOSAMINIDASE-RELATED"/>
    <property type="match status" value="1"/>
</dbReference>
<proteinExistence type="inferred from homology"/>
<dbReference type="InterPro" id="IPR036962">
    <property type="entry name" value="Glyco_hydro_3_N_sf"/>
</dbReference>